<dbReference type="EMBL" id="LXQA010159938">
    <property type="protein sequence ID" value="MCI27537.1"/>
    <property type="molecule type" value="Genomic_DNA"/>
</dbReference>
<reference evidence="2 3" key="1">
    <citation type="journal article" date="2018" name="Front. Plant Sci.">
        <title>Red Clover (Trifolium pratense) and Zigzag Clover (T. medium) - A Picture of Genomic Similarities and Differences.</title>
        <authorList>
            <person name="Dluhosova J."/>
            <person name="Istvanek J."/>
            <person name="Nedelnik J."/>
            <person name="Repkova J."/>
        </authorList>
    </citation>
    <scope>NUCLEOTIDE SEQUENCE [LARGE SCALE GENOMIC DNA]</scope>
    <source>
        <strain evidence="3">cv. 10/8</strain>
        <tissue evidence="2">Leaf</tissue>
    </source>
</reference>
<evidence type="ECO:0000256" key="1">
    <source>
        <dbReference type="SAM" id="MobiDB-lite"/>
    </source>
</evidence>
<evidence type="ECO:0000313" key="2">
    <source>
        <dbReference type="EMBL" id="MCI27537.1"/>
    </source>
</evidence>
<feature type="region of interest" description="Disordered" evidence="1">
    <location>
        <begin position="1"/>
        <end position="22"/>
    </location>
</feature>
<proteinExistence type="predicted"/>
<sequence length="76" mass="8158">MPSAPAIGGNQATTDEDPLIEYPSGVVTPVQVEDVRVELATTPKVDQQTPNLGLVGSWSGISDFGHRMYTDEEENV</sequence>
<name>A0A392QU61_9FABA</name>
<organism evidence="2 3">
    <name type="scientific">Trifolium medium</name>
    <dbReference type="NCBI Taxonomy" id="97028"/>
    <lineage>
        <taxon>Eukaryota</taxon>
        <taxon>Viridiplantae</taxon>
        <taxon>Streptophyta</taxon>
        <taxon>Embryophyta</taxon>
        <taxon>Tracheophyta</taxon>
        <taxon>Spermatophyta</taxon>
        <taxon>Magnoliopsida</taxon>
        <taxon>eudicotyledons</taxon>
        <taxon>Gunneridae</taxon>
        <taxon>Pentapetalae</taxon>
        <taxon>rosids</taxon>
        <taxon>fabids</taxon>
        <taxon>Fabales</taxon>
        <taxon>Fabaceae</taxon>
        <taxon>Papilionoideae</taxon>
        <taxon>50 kb inversion clade</taxon>
        <taxon>NPAAA clade</taxon>
        <taxon>Hologalegina</taxon>
        <taxon>IRL clade</taxon>
        <taxon>Trifolieae</taxon>
        <taxon>Trifolium</taxon>
    </lineage>
</organism>
<keyword evidence="3" id="KW-1185">Reference proteome</keyword>
<accession>A0A392QU61</accession>
<comment type="caution">
    <text evidence="2">The sequence shown here is derived from an EMBL/GenBank/DDBJ whole genome shotgun (WGS) entry which is preliminary data.</text>
</comment>
<dbReference type="AlphaFoldDB" id="A0A392QU61"/>
<dbReference type="Proteomes" id="UP000265520">
    <property type="component" value="Unassembled WGS sequence"/>
</dbReference>
<evidence type="ECO:0000313" key="3">
    <source>
        <dbReference type="Proteomes" id="UP000265520"/>
    </source>
</evidence>
<protein>
    <submittedName>
        <fullName evidence="2">Uncharacterized protein</fullName>
    </submittedName>
</protein>